<keyword evidence="1" id="KW-0812">Transmembrane</keyword>
<gene>
    <name evidence="2" type="ORF">GCM10022236_05300</name>
</gene>
<feature type="transmembrane region" description="Helical" evidence="1">
    <location>
        <begin position="24"/>
        <end position="47"/>
    </location>
</feature>
<name>A0ABP6ZDR6_9ACTN</name>
<organism evidence="2 3">
    <name type="scientific">Microlunatus ginsengisoli</name>
    <dbReference type="NCBI Taxonomy" id="363863"/>
    <lineage>
        <taxon>Bacteria</taxon>
        <taxon>Bacillati</taxon>
        <taxon>Actinomycetota</taxon>
        <taxon>Actinomycetes</taxon>
        <taxon>Propionibacteriales</taxon>
        <taxon>Propionibacteriaceae</taxon>
        <taxon>Microlunatus</taxon>
    </lineage>
</organism>
<feature type="transmembrane region" description="Helical" evidence="1">
    <location>
        <begin position="150"/>
        <end position="170"/>
    </location>
</feature>
<keyword evidence="1" id="KW-0472">Membrane</keyword>
<dbReference type="Pfam" id="PF10067">
    <property type="entry name" value="DUF2306"/>
    <property type="match status" value="1"/>
</dbReference>
<keyword evidence="1" id="KW-1133">Transmembrane helix</keyword>
<keyword evidence="3" id="KW-1185">Reference proteome</keyword>
<evidence type="ECO:0000313" key="2">
    <source>
        <dbReference type="EMBL" id="GAA3606411.1"/>
    </source>
</evidence>
<dbReference type="InterPro" id="IPR018750">
    <property type="entry name" value="DUF2306_membrane"/>
</dbReference>
<protein>
    <submittedName>
        <fullName evidence="2">DUF2306 domain-containing protein</fullName>
    </submittedName>
</protein>
<dbReference type="EMBL" id="BAABAB010000005">
    <property type="protein sequence ID" value="GAA3606411.1"/>
    <property type="molecule type" value="Genomic_DNA"/>
</dbReference>
<comment type="caution">
    <text evidence="2">The sequence shown here is derived from an EMBL/GenBank/DDBJ whole genome shotgun (WGS) entry which is preliminary data.</text>
</comment>
<feature type="transmembrane region" description="Helical" evidence="1">
    <location>
        <begin position="59"/>
        <end position="78"/>
    </location>
</feature>
<proteinExistence type="predicted"/>
<feature type="transmembrane region" description="Helical" evidence="1">
    <location>
        <begin position="84"/>
        <end position="105"/>
    </location>
</feature>
<evidence type="ECO:0000256" key="1">
    <source>
        <dbReference type="SAM" id="Phobius"/>
    </source>
</evidence>
<accession>A0ABP6ZDR6</accession>
<feature type="transmembrane region" description="Helical" evidence="1">
    <location>
        <begin position="117"/>
        <end position="138"/>
    </location>
</feature>
<dbReference type="Proteomes" id="UP001501490">
    <property type="component" value="Unassembled WGS sequence"/>
</dbReference>
<evidence type="ECO:0000313" key="3">
    <source>
        <dbReference type="Proteomes" id="UP001501490"/>
    </source>
</evidence>
<reference evidence="3" key="1">
    <citation type="journal article" date="2019" name="Int. J. Syst. Evol. Microbiol.">
        <title>The Global Catalogue of Microorganisms (GCM) 10K type strain sequencing project: providing services to taxonomists for standard genome sequencing and annotation.</title>
        <authorList>
            <consortium name="The Broad Institute Genomics Platform"/>
            <consortium name="The Broad Institute Genome Sequencing Center for Infectious Disease"/>
            <person name="Wu L."/>
            <person name="Ma J."/>
        </authorList>
    </citation>
    <scope>NUCLEOTIDE SEQUENCE [LARGE SCALE GENOMIC DNA]</scope>
    <source>
        <strain evidence="3">JCM 16929</strain>
    </source>
</reference>
<sequence>MPAGQIGPCHPPTLGRSVVVVLPAWTFLIATHAMAAALSLVLGPFQIIRRPKGDPVHRLVGRCWAVLMLYVAAGSFLFGGYDTAIAIFLRVLAAWTLCSVTLGIVMARRGNVRRHRGFMIGTYVGLVAAFVGVVAVHTRRVPAWFVVHPVWMSLVTVAIIAVASLFLAGVEATTGRRQRALAGSR</sequence>